<dbReference type="AlphaFoldDB" id="A0A495ABF8"/>
<keyword evidence="1" id="KW-1133">Transmembrane helix</keyword>
<comment type="caution">
    <text evidence="2">The sequence shown here is derived from an EMBL/GenBank/DDBJ whole genome shotgun (WGS) entry which is preliminary data.</text>
</comment>
<feature type="transmembrane region" description="Helical" evidence="1">
    <location>
        <begin position="32"/>
        <end position="51"/>
    </location>
</feature>
<evidence type="ECO:0000313" key="2">
    <source>
        <dbReference type="EMBL" id="RKQ37356.1"/>
    </source>
</evidence>
<name>A0A495ABF8_9BACI</name>
<keyword evidence="1" id="KW-0812">Transmembrane</keyword>
<keyword evidence="3" id="KW-1185">Reference proteome</keyword>
<dbReference type="OrthoDB" id="2679959at2"/>
<proteinExistence type="predicted"/>
<organism evidence="2 3">
    <name type="scientific">Oceanobacillus halophilus</name>
    <dbReference type="NCBI Taxonomy" id="930130"/>
    <lineage>
        <taxon>Bacteria</taxon>
        <taxon>Bacillati</taxon>
        <taxon>Bacillota</taxon>
        <taxon>Bacilli</taxon>
        <taxon>Bacillales</taxon>
        <taxon>Bacillaceae</taxon>
        <taxon>Oceanobacillus</taxon>
    </lineage>
</organism>
<evidence type="ECO:0000256" key="1">
    <source>
        <dbReference type="SAM" id="Phobius"/>
    </source>
</evidence>
<reference evidence="2 3" key="1">
    <citation type="journal article" date="2016" name="Int. J. Syst. Evol. Microbiol.">
        <title>Oceanobacillus halophilus sp. nov., a novel moderately halophilic bacterium from a hypersaline lake.</title>
        <authorList>
            <person name="Amoozegar M.A."/>
            <person name="Bagheri M."/>
            <person name="Makhdoumi A."/>
            <person name="Nikou M.M."/>
            <person name="Fazeli S.A.S."/>
            <person name="Schumann P."/>
            <person name="Sproer C."/>
            <person name="Sanchez-Porro C."/>
            <person name="Ventosa A."/>
        </authorList>
    </citation>
    <scope>NUCLEOTIDE SEQUENCE [LARGE SCALE GENOMIC DNA]</scope>
    <source>
        <strain evidence="2 3">DSM 23996</strain>
    </source>
</reference>
<evidence type="ECO:0008006" key="4">
    <source>
        <dbReference type="Google" id="ProtNLM"/>
    </source>
</evidence>
<dbReference type="Proteomes" id="UP000269301">
    <property type="component" value="Unassembled WGS sequence"/>
</dbReference>
<dbReference type="EMBL" id="RBZP01000001">
    <property type="protein sequence ID" value="RKQ37356.1"/>
    <property type="molecule type" value="Genomic_DNA"/>
</dbReference>
<gene>
    <name evidence="2" type="ORF">D8M06_00710</name>
</gene>
<dbReference type="RefSeq" id="WP_121202438.1">
    <property type="nucleotide sequence ID" value="NZ_RBZP01000001.1"/>
</dbReference>
<feature type="transmembrane region" description="Helical" evidence="1">
    <location>
        <begin position="7"/>
        <end position="26"/>
    </location>
</feature>
<dbReference type="InterPro" id="IPR035211">
    <property type="entry name" value="DUF5325"/>
</dbReference>
<sequence>MERLNIPMLFMAFLVIAMFAGVGISIAFRNIWMILLFIILGFGIMGYGLFLKKKERSDA</sequence>
<accession>A0A495ABF8</accession>
<keyword evidence="1" id="KW-0472">Membrane</keyword>
<dbReference type="Pfam" id="PF17259">
    <property type="entry name" value="DUF5325"/>
    <property type="match status" value="1"/>
</dbReference>
<protein>
    <recommendedName>
        <fullName evidence="4">YlaF family protein</fullName>
    </recommendedName>
</protein>
<evidence type="ECO:0000313" key="3">
    <source>
        <dbReference type="Proteomes" id="UP000269301"/>
    </source>
</evidence>